<gene>
    <name evidence="2" type="ORF">PROQFM164_S02g001476</name>
</gene>
<accession>W6Q5S8</accession>
<keyword evidence="3" id="KW-1185">Reference proteome</keyword>
<dbReference type="EMBL" id="HG792016">
    <property type="protein sequence ID" value="CDM31326.1"/>
    <property type="molecule type" value="Genomic_DNA"/>
</dbReference>
<sequence length="101" mass="12180">MLSRKDFFAKRNKIAETKRRLQRERNSYIPRAHRQEDSIQEKDKRLPQTNTSHYGTVNLWLKFTADPENGFEYYRTSLVYIRGRPRASENLVIIMKQLAYE</sequence>
<evidence type="ECO:0000313" key="2">
    <source>
        <dbReference type="EMBL" id="CDM31326.1"/>
    </source>
</evidence>
<proteinExistence type="predicted"/>
<protein>
    <submittedName>
        <fullName evidence="2">Genomic scaffold, ProqFM164S02</fullName>
    </submittedName>
</protein>
<dbReference type="AlphaFoldDB" id="W6Q5S8"/>
<reference evidence="2" key="1">
    <citation type="journal article" date="2014" name="Nat. Commun.">
        <title>Multiple recent horizontal transfers of a large genomic region in cheese making fungi.</title>
        <authorList>
            <person name="Cheeseman K."/>
            <person name="Ropars J."/>
            <person name="Renault P."/>
            <person name="Dupont J."/>
            <person name="Gouzy J."/>
            <person name="Branca A."/>
            <person name="Abraham A.L."/>
            <person name="Ceppi M."/>
            <person name="Conseiller E."/>
            <person name="Debuchy R."/>
            <person name="Malagnac F."/>
            <person name="Goarin A."/>
            <person name="Silar P."/>
            <person name="Lacoste S."/>
            <person name="Sallet E."/>
            <person name="Bensimon A."/>
            <person name="Giraud T."/>
            <person name="Brygoo Y."/>
        </authorList>
    </citation>
    <scope>NUCLEOTIDE SEQUENCE [LARGE SCALE GENOMIC DNA]</scope>
    <source>
        <strain evidence="2">FM164</strain>
    </source>
</reference>
<organism evidence="2 3">
    <name type="scientific">Penicillium roqueforti (strain FM164)</name>
    <dbReference type="NCBI Taxonomy" id="1365484"/>
    <lineage>
        <taxon>Eukaryota</taxon>
        <taxon>Fungi</taxon>
        <taxon>Dikarya</taxon>
        <taxon>Ascomycota</taxon>
        <taxon>Pezizomycotina</taxon>
        <taxon>Eurotiomycetes</taxon>
        <taxon>Eurotiomycetidae</taxon>
        <taxon>Eurotiales</taxon>
        <taxon>Aspergillaceae</taxon>
        <taxon>Penicillium</taxon>
    </lineage>
</organism>
<name>W6Q5S8_PENRF</name>
<dbReference type="OrthoDB" id="5400577at2759"/>
<dbReference type="STRING" id="1365484.W6Q5S8"/>
<feature type="compositionally biased region" description="Basic and acidic residues" evidence="1">
    <location>
        <begin position="33"/>
        <end position="46"/>
    </location>
</feature>
<evidence type="ECO:0000313" key="3">
    <source>
        <dbReference type="Proteomes" id="UP000030686"/>
    </source>
</evidence>
<evidence type="ECO:0000256" key="1">
    <source>
        <dbReference type="SAM" id="MobiDB-lite"/>
    </source>
</evidence>
<feature type="region of interest" description="Disordered" evidence="1">
    <location>
        <begin position="23"/>
        <end position="50"/>
    </location>
</feature>
<dbReference type="Proteomes" id="UP000030686">
    <property type="component" value="Unassembled WGS sequence"/>
</dbReference>